<dbReference type="RefSeq" id="WP_099834605.1">
    <property type="nucleotide sequence ID" value="NZ_CP101527.1"/>
</dbReference>
<proteinExistence type="predicted"/>
<evidence type="ECO:0000259" key="1">
    <source>
        <dbReference type="Pfam" id="PF02627"/>
    </source>
</evidence>
<feature type="domain" description="Carboxymuconolactone decarboxylase-like" evidence="1">
    <location>
        <begin position="68"/>
        <end position="137"/>
    </location>
</feature>
<sequence length="208" mass="24250">MVKQDVLLDLLPEGGWIDLHKPRLTPLKNEELTLYQRFLLFLMLKVGKARCPNIFRTMFRNLRVYFPFARFNATVMPKGELSRRHTELAILRVAWKIRSFYEWGQHVEIGMRVGITPEEIVRITQGADAQGWDKSEQVIIQTVDELLHDKTLSEITWSRLSEYFEEKLILELLFVITTYNSLACILNSVGVELESDVYKVLAETGFSR</sequence>
<dbReference type="SUPFAM" id="SSF69118">
    <property type="entry name" value="AhpD-like"/>
    <property type="match status" value="1"/>
</dbReference>
<dbReference type="PANTHER" id="PTHR34846">
    <property type="entry name" value="4-CARBOXYMUCONOLACTONE DECARBOXYLASE FAMILY PROTEIN (AFU_ORTHOLOGUE AFUA_6G11590)"/>
    <property type="match status" value="1"/>
</dbReference>
<evidence type="ECO:0000313" key="3">
    <source>
        <dbReference type="Proteomes" id="UP001164472"/>
    </source>
</evidence>
<keyword evidence="3" id="KW-1185">Reference proteome</keyword>
<dbReference type="AlphaFoldDB" id="A0A9E8KRC6"/>
<gene>
    <name evidence="2" type="ORF">NNL22_06395</name>
</gene>
<dbReference type="PANTHER" id="PTHR34846:SF5">
    <property type="entry name" value="CARBOXYMUCONOLACTONE DECARBOXYLASE-LIKE DOMAIN-CONTAINING PROTEIN"/>
    <property type="match status" value="1"/>
</dbReference>
<protein>
    <submittedName>
        <fullName evidence="2">Carboxymuconolactone decarboxylase family protein</fullName>
    </submittedName>
</protein>
<reference evidence="2" key="1">
    <citation type="submission" date="2022-07" db="EMBL/GenBank/DDBJ databases">
        <title>Alkalimarinus sp. nov., isolated from gut of a Alitta virens.</title>
        <authorList>
            <person name="Yang A.I."/>
            <person name="Shin N.-R."/>
        </authorList>
    </citation>
    <scope>NUCLEOTIDE SEQUENCE</scope>
    <source>
        <strain evidence="2">FA028</strain>
    </source>
</reference>
<name>A0A9E8KRC6_9ALTE</name>
<dbReference type="KEGG" id="asem:NNL22_06395"/>
<evidence type="ECO:0000313" key="2">
    <source>
        <dbReference type="EMBL" id="UZW76205.1"/>
    </source>
</evidence>
<dbReference type="InterPro" id="IPR029032">
    <property type="entry name" value="AhpD-like"/>
</dbReference>
<accession>A0A9E8KRC6</accession>
<dbReference type="Proteomes" id="UP001164472">
    <property type="component" value="Chromosome"/>
</dbReference>
<organism evidence="2 3">
    <name type="scientific">Alkalimarinus sediminis</name>
    <dbReference type="NCBI Taxonomy" id="1632866"/>
    <lineage>
        <taxon>Bacteria</taxon>
        <taxon>Pseudomonadati</taxon>
        <taxon>Pseudomonadota</taxon>
        <taxon>Gammaproteobacteria</taxon>
        <taxon>Alteromonadales</taxon>
        <taxon>Alteromonadaceae</taxon>
        <taxon>Alkalimarinus</taxon>
    </lineage>
</organism>
<dbReference type="Pfam" id="PF02627">
    <property type="entry name" value="CMD"/>
    <property type="match status" value="1"/>
</dbReference>
<dbReference type="GO" id="GO:0051920">
    <property type="term" value="F:peroxiredoxin activity"/>
    <property type="evidence" value="ECO:0007669"/>
    <property type="project" value="InterPro"/>
</dbReference>
<dbReference type="EMBL" id="CP101527">
    <property type="protein sequence ID" value="UZW76205.1"/>
    <property type="molecule type" value="Genomic_DNA"/>
</dbReference>
<dbReference type="Gene3D" id="1.20.1290.10">
    <property type="entry name" value="AhpD-like"/>
    <property type="match status" value="1"/>
</dbReference>
<dbReference type="InterPro" id="IPR003779">
    <property type="entry name" value="CMD-like"/>
</dbReference>